<reference evidence="7" key="1">
    <citation type="submission" date="2019-10" db="EMBL/GenBank/DDBJ databases">
        <authorList>
            <consortium name="DOE Joint Genome Institute"/>
            <person name="Kuo A."/>
            <person name="Miyauchi S."/>
            <person name="Kiss E."/>
            <person name="Drula E."/>
            <person name="Kohler A."/>
            <person name="Sanchez-Garcia M."/>
            <person name="Andreopoulos B."/>
            <person name="Barry K.W."/>
            <person name="Bonito G."/>
            <person name="Buee M."/>
            <person name="Carver A."/>
            <person name="Chen C."/>
            <person name="Cichocki N."/>
            <person name="Clum A."/>
            <person name="Culley D."/>
            <person name="Crous P.W."/>
            <person name="Fauchery L."/>
            <person name="Girlanda M."/>
            <person name="Hayes R."/>
            <person name="Keri Z."/>
            <person name="LaButti K."/>
            <person name="Lipzen A."/>
            <person name="Lombard V."/>
            <person name="Magnuson J."/>
            <person name="Maillard F."/>
            <person name="Morin E."/>
            <person name="Murat C."/>
            <person name="Nolan M."/>
            <person name="Ohm R."/>
            <person name="Pangilinan J."/>
            <person name="Pereira M."/>
            <person name="Perotto S."/>
            <person name="Peter M."/>
            <person name="Riley R."/>
            <person name="Sitrit Y."/>
            <person name="Stielow B."/>
            <person name="Szollosi G."/>
            <person name="Zifcakova L."/>
            <person name="Stursova M."/>
            <person name="Spatafora J.W."/>
            <person name="Tedersoo L."/>
            <person name="Vaario L.-M."/>
            <person name="Yamada A."/>
            <person name="Yan M."/>
            <person name="Wang P."/>
            <person name="Xu J."/>
            <person name="Bruns T."/>
            <person name="Baldrian P."/>
            <person name="Vilgalys R."/>
            <person name="Henrissat B."/>
            <person name="Grigoriev I.V."/>
            <person name="Hibbett D."/>
            <person name="Nagy L.G."/>
            <person name="Martin F.M."/>
        </authorList>
    </citation>
    <scope>NUCLEOTIDE SEQUENCE</scope>
    <source>
        <strain evidence="7">Prilba</strain>
    </source>
</reference>
<comment type="subcellular location">
    <subcellularLocation>
        <location evidence="1">Membrane</location>
        <topology evidence="1">Single-pass membrane protein</topology>
    </subcellularLocation>
</comment>
<dbReference type="OrthoDB" id="3068832at2759"/>
<dbReference type="AlphaFoldDB" id="A0A9P5T7P6"/>
<dbReference type="PANTHER" id="PTHR15549">
    <property type="entry name" value="PAIRED IMMUNOGLOBULIN-LIKE TYPE 2 RECEPTOR"/>
    <property type="match status" value="1"/>
</dbReference>
<dbReference type="PANTHER" id="PTHR15549:SF33">
    <property type="entry name" value="MEMBRANE PROTEIN WSC4, PUTATIVE (AFU_ORTHOLOGUE AFUA_5G09020)-RELATED"/>
    <property type="match status" value="1"/>
</dbReference>
<evidence type="ECO:0000313" key="7">
    <source>
        <dbReference type="EMBL" id="KAF8479015.1"/>
    </source>
</evidence>
<dbReference type="InterPro" id="IPR051694">
    <property type="entry name" value="Immunoregulatory_rcpt-like"/>
</dbReference>
<protein>
    <submittedName>
        <fullName evidence="7">Uncharacterized protein</fullName>
    </submittedName>
</protein>
<evidence type="ECO:0000313" key="8">
    <source>
        <dbReference type="Proteomes" id="UP000759537"/>
    </source>
</evidence>
<dbReference type="GO" id="GO:0016020">
    <property type="term" value="C:membrane"/>
    <property type="evidence" value="ECO:0007669"/>
    <property type="project" value="UniProtKB-SubCell"/>
</dbReference>
<accession>A0A9P5T7P6</accession>
<dbReference type="Proteomes" id="UP000759537">
    <property type="component" value="Unassembled WGS sequence"/>
</dbReference>
<keyword evidence="8" id="KW-1185">Reference proteome</keyword>
<feature type="compositionally biased region" description="Low complexity" evidence="5">
    <location>
        <begin position="1"/>
        <end position="43"/>
    </location>
</feature>
<feature type="compositionally biased region" description="Low complexity" evidence="5">
    <location>
        <begin position="50"/>
        <end position="99"/>
    </location>
</feature>
<proteinExistence type="predicted"/>
<dbReference type="EMBL" id="WHVB01000010">
    <property type="protein sequence ID" value="KAF8479015.1"/>
    <property type="molecule type" value="Genomic_DNA"/>
</dbReference>
<dbReference type="GO" id="GO:0071944">
    <property type="term" value="C:cell periphery"/>
    <property type="evidence" value="ECO:0007669"/>
    <property type="project" value="UniProtKB-ARBA"/>
</dbReference>
<organism evidence="7 8">
    <name type="scientific">Russula ochroleuca</name>
    <dbReference type="NCBI Taxonomy" id="152965"/>
    <lineage>
        <taxon>Eukaryota</taxon>
        <taxon>Fungi</taxon>
        <taxon>Dikarya</taxon>
        <taxon>Basidiomycota</taxon>
        <taxon>Agaricomycotina</taxon>
        <taxon>Agaricomycetes</taxon>
        <taxon>Russulales</taxon>
        <taxon>Russulaceae</taxon>
        <taxon>Russula</taxon>
    </lineage>
</organism>
<feature type="region of interest" description="Disordered" evidence="5">
    <location>
        <begin position="1"/>
        <end position="99"/>
    </location>
</feature>
<reference evidence="7" key="2">
    <citation type="journal article" date="2020" name="Nat. Commun.">
        <title>Large-scale genome sequencing of mycorrhizal fungi provides insights into the early evolution of symbiotic traits.</title>
        <authorList>
            <person name="Miyauchi S."/>
            <person name="Kiss E."/>
            <person name="Kuo A."/>
            <person name="Drula E."/>
            <person name="Kohler A."/>
            <person name="Sanchez-Garcia M."/>
            <person name="Morin E."/>
            <person name="Andreopoulos B."/>
            <person name="Barry K.W."/>
            <person name="Bonito G."/>
            <person name="Buee M."/>
            <person name="Carver A."/>
            <person name="Chen C."/>
            <person name="Cichocki N."/>
            <person name="Clum A."/>
            <person name="Culley D."/>
            <person name="Crous P.W."/>
            <person name="Fauchery L."/>
            <person name="Girlanda M."/>
            <person name="Hayes R.D."/>
            <person name="Keri Z."/>
            <person name="LaButti K."/>
            <person name="Lipzen A."/>
            <person name="Lombard V."/>
            <person name="Magnuson J."/>
            <person name="Maillard F."/>
            <person name="Murat C."/>
            <person name="Nolan M."/>
            <person name="Ohm R.A."/>
            <person name="Pangilinan J."/>
            <person name="Pereira M.F."/>
            <person name="Perotto S."/>
            <person name="Peter M."/>
            <person name="Pfister S."/>
            <person name="Riley R."/>
            <person name="Sitrit Y."/>
            <person name="Stielow J.B."/>
            <person name="Szollosi G."/>
            <person name="Zifcakova L."/>
            <person name="Stursova M."/>
            <person name="Spatafora J.W."/>
            <person name="Tedersoo L."/>
            <person name="Vaario L.M."/>
            <person name="Yamada A."/>
            <person name="Yan M."/>
            <person name="Wang P."/>
            <person name="Xu J."/>
            <person name="Bruns T."/>
            <person name="Baldrian P."/>
            <person name="Vilgalys R."/>
            <person name="Dunand C."/>
            <person name="Henrissat B."/>
            <person name="Grigoriev I.V."/>
            <person name="Hibbett D."/>
            <person name="Nagy L.G."/>
            <person name="Martin F.M."/>
        </authorList>
    </citation>
    <scope>NUCLEOTIDE SEQUENCE</scope>
    <source>
        <strain evidence="7">Prilba</strain>
    </source>
</reference>
<keyword evidence="4 6" id="KW-0472">Membrane</keyword>
<feature type="compositionally biased region" description="Polar residues" evidence="5">
    <location>
        <begin position="342"/>
        <end position="365"/>
    </location>
</feature>
<feature type="region of interest" description="Disordered" evidence="5">
    <location>
        <begin position="342"/>
        <end position="472"/>
    </location>
</feature>
<gene>
    <name evidence="7" type="ORF">DFH94DRAFT_747060</name>
</gene>
<evidence type="ECO:0000256" key="5">
    <source>
        <dbReference type="SAM" id="MobiDB-lite"/>
    </source>
</evidence>
<evidence type="ECO:0000256" key="2">
    <source>
        <dbReference type="ARBA" id="ARBA00022692"/>
    </source>
</evidence>
<evidence type="ECO:0000256" key="1">
    <source>
        <dbReference type="ARBA" id="ARBA00004167"/>
    </source>
</evidence>
<sequence length="490" mass="50439">MSSPAVPTTPTPVATPSTTPDQSITPTTARDTPTTTPDATPTTATPPAPSSASSSVSSSSSSSTPSSASTSSSASVASSSSVSSKTSSTPSASSSASVKPSLTSSISFVLQTSDGQVFTQTSVITLPANTPTGGSQSSSSSSTSFFHNTGAVAGVFSVVGIIALVAIFFLLTSFVRRRRARKLDREIDEAAAVAANVQAPDFDDYDYTSGTGIGYAQYSETSHGTYNQPPLSHERSRNNLGDIPPVFDPYNNSTGGGGGGAGAGAAGIGARGRSLRAGGAQDPFGALTNPPEQYEMNEARGSWHQGNLRGGTEVTTYDLLHAAGLSGSDPYAVTRAPSTRLTHSLSQSGTAGLMRSQSQGTSSLPMTPEGFPMPTPAPAYPGQDRPYPPEKARYSASYAPGGGIPTMPSEGDVDVYGGYQDQPSAQLDNPHSPGILGPDAREDEHEEVANQYEPPYSHGHDEPARASLADDEDYGYSIGNRVLRVRVVPL</sequence>
<comment type="caution">
    <text evidence="7">The sequence shown here is derived from an EMBL/GenBank/DDBJ whole genome shotgun (WGS) entry which is preliminary data.</text>
</comment>
<name>A0A9P5T7P6_9AGAM</name>
<evidence type="ECO:0000256" key="3">
    <source>
        <dbReference type="ARBA" id="ARBA00022989"/>
    </source>
</evidence>
<evidence type="ECO:0000256" key="4">
    <source>
        <dbReference type="ARBA" id="ARBA00023136"/>
    </source>
</evidence>
<keyword evidence="3 6" id="KW-1133">Transmembrane helix</keyword>
<feature type="transmembrane region" description="Helical" evidence="6">
    <location>
        <begin position="151"/>
        <end position="175"/>
    </location>
</feature>
<evidence type="ECO:0000256" key="6">
    <source>
        <dbReference type="SAM" id="Phobius"/>
    </source>
</evidence>
<keyword evidence="2 6" id="KW-0812">Transmembrane</keyword>